<reference evidence="1 2" key="1">
    <citation type="journal article" date="2016" name="Mol. Biol. Evol.">
        <title>Comparative Genomics of Early-Diverging Mushroom-Forming Fungi Provides Insights into the Origins of Lignocellulose Decay Capabilities.</title>
        <authorList>
            <person name="Nagy L.G."/>
            <person name="Riley R."/>
            <person name="Tritt A."/>
            <person name="Adam C."/>
            <person name="Daum C."/>
            <person name="Floudas D."/>
            <person name="Sun H."/>
            <person name="Yadav J.S."/>
            <person name="Pangilinan J."/>
            <person name="Larsson K.H."/>
            <person name="Matsuura K."/>
            <person name="Barry K."/>
            <person name="Labutti K."/>
            <person name="Kuo R."/>
            <person name="Ohm R.A."/>
            <person name="Bhattacharya S.S."/>
            <person name="Shirouzu T."/>
            <person name="Yoshinaga Y."/>
            <person name="Martin F.M."/>
            <person name="Grigoriev I.V."/>
            <person name="Hibbett D.S."/>
        </authorList>
    </citation>
    <scope>NUCLEOTIDE SEQUENCE [LARGE SCALE GENOMIC DNA]</scope>
    <source>
        <strain evidence="1 2">93-53</strain>
    </source>
</reference>
<feature type="non-terminal residue" evidence="1">
    <location>
        <position position="1"/>
    </location>
</feature>
<proteinExistence type="predicted"/>
<evidence type="ECO:0000313" key="2">
    <source>
        <dbReference type="Proteomes" id="UP000076871"/>
    </source>
</evidence>
<dbReference type="AlphaFoldDB" id="A0A165D8D9"/>
<accession>A0A165D8D9</accession>
<gene>
    <name evidence="1" type="ORF">LAESUDRAFT_728142</name>
</gene>
<sequence>QVPHAARRTVGLRPLVTTLRRKLMRTGMCSGGVAVFPVWSWGADRARTSTRPLL</sequence>
<dbReference type="RefSeq" id="XP_040762062.1">
    <property type="nucleotide sequence ID" value="XM_040909371.1"/>
</dbReference>
<dbReference type="EMBL" id="KV427637">
    <property type="protein sequence ID" value="KZT04322.1"/>
    <property type="molecule type" value="Genomic_DNA"/>
</dbReference>
<name>A0A165D8D9_9APHY</name>
<organism evidence="1 2">
    <name type="scientific">Laetiporus sulphureus 93-53</name>
    <dbReference type="NCBI Taxonomy" id="1314785"/>
    <lineage>
        <taxon>Eukaryota</taxon>
        <taxon>Fungi</taxon>
        <taxon>Dikarya</taxon>
        <taxon>Basidiomycota</taxon>
        <taxon>Agaricomycotina</taxon>
        <taxon>Agaricomycetes</taxon>
        <taxon>Polyporales</taxon>
        <taxon>Laetiporus</taxon>
    </lineage>
</organism>
<dbReference type="GeneID" id="63826400"/>
<dbReference type="InParanoid" id="A0A165D8D9"/>
<keyword evidence="2" id="KW-1185">Reference proteome</keyword>
<protein>
    <submittedName>
        <fullName evidence="1">Uncharacterized protein</fullName>
    </submittedName>
</protein>
<dbReference type="Proteomes" id="UP000076871">
    <property type="component" value="Unassembled WGS sequence"/>
</dbReference>
<evidence type="ECO:0000313" key="1">
    <source>
        <dbReference type="EMBL" id="KZT04322.1"/>
    </source>
</evidence>